<keyword evidence="4" id="KW-1185">Reference proteome</keyword>
<sequence length="115" mass="12880">MTPAVFQHPAIRPFQIRGDVMQPTLRTGDFLMVQSAARYDGEGVYILDFTGEGGTPYRAERIPVAPFREVKIWHDNPAYSRHVIDLEEFDGAVRAKVVAEVRMKVGLHELARAGA</sequence>
<dbReference type="InterPro" id="IPR036286">
    <property type="entry name" value="LexA/Signal_pep-like_sf"/>
</dbReference>
<proteinExistence type="predicted"/>
<organism evidence="1 3">
    <name type="scientific">Brevundimonas diminuta</name>
    <name type="common">Pseudomonas diminuta</name>
    <dbReference type="NCBI Taxonomy" id="293"/>
    <lineage>
        <taxon>Bacteria</taxon>
        <taxon>Pseudomonadati</taxon>
        <taxon>Pseudomonadota</taxon>
        <taxon>Alphaproteobacteria</taxon>
        <taxon>Caulobacterales</taxon>
        <taxon>Caulobacteraceae</taxon>
        <taxon>Brevundimonas</taxon>
    </lineage>
</organism>
<evidence type="ECO:0000313" key="4">
    <source>
        <dbReference type="Proteomes" id="UP000596117"/>
    </source>
</evidence>
<dbReference type="Proteomes" id="UP000596117">
    <property type="component" value="Chromosome"/>
</dbReference>
<evidence type="ECO:0008006" key="5">
    <source>
        <dbReference type="Google" id="ProtNLM"/>
    </source>
</evidence>
<reference evidence="1 3" key="1">
    <citation type="submission" date="2019-01" db="EMBL/GenBank/DDBJ databases">
        <title>Brevundimonas diminuta Genome sequencing and assembly.</title>
        <authorList>
            <person name="Chen H."/>
        </authorList>
    </citation>
    <scope>NUCLEOTIDE SEQUENCE [LARGE SCALE GENOMIC DNA]</scope>
    <source>
        <strain evidence="1">ATCC</strain>
        <strain evidence="3">ATCC(B) 19146</strain>
    </source>
</reference>
<dbReference type="Proteomes" id="UP000287388">
    <property type="component" value="Chromosome"/>
</dbReference>
<accession>A0A410NTW0</accession>
<dbReference type="EMBL" id="CP035093">
    <property type="protein sequence ID" value="QAT13320.1"/>
    <property type="molecule type" value="Genomic_DNA"/>
</dbReference>
<dbReference type="Gene3D" id="2.10.109.10">
    <property type="entry name" value="Umud Fragment, subunit A"/>
    <property type="match status" value="1"/>
</dbReference>
<name>A0A410NTW0_BREDI</name>
<dbReference type="EMBL" id="CP066026">
    <property type="protein sequence ID" value="QQB89318.1"/>
    <property type="molecule type" value="Genomic_DNA"/>
</dbReference>
<dbReference type="RefSeq" id="WP_128719018.1">
    <property type="nucleotide sequence ID" value="NZ_BJNC01000017.1"/>
</dbReference>
<protein>
    <recommendedName>
        <fullName evidence="5">Peptidase S24/S26A/S26B/S26C domain-containing protein</fullName>
    </recommendedName>
</protein>
<gene>
    <name evidence="1" type="ORF">EQG53_02540</name>
    <name evidence="2" type="ORF">I6H83_02415</name>
</gene>
<dbReference type="AlphaFoldDB" id="A0A410NTW0"/>
<evidence type="ECO:0000313" key="1">
    <source>
        <dbReference type="EMBL" id="QAT13320.1"/>
    </source>
</evidence>
<evidence type="ECO:0000313" key="3">
    <source>
        <dbReference type="Proteomes" id="UP000287388"/>
    </source>
</evidence>
<dbReference type="SUPFAM" id="SSF51306">
    <property type="entry name" value="LexA/Signal peptidase"/>
    <property type="match status" value="1"/>
</dbReference>
<dbReference type="KEGG" id="bdm:EQG53_02540"/>
<reference evidence="2 4" key="2">
    <citation type="submission" date="2020-12" db="EMBL/GenBank/DDBJ databases">
        <title>FDA dAtabase for Regulatory Grade micrObial Sequences (FDA-ARGOS): Supporting development and validation of Infectious Disease Dx tests.</title>
        <authorList>
            <person name="Kerrigan L."/>
            <person name="Long C."/>
            <person name="Tallon L."/>
            <person name="Sadzewicz L."/>
            <person name="Zhao X."/>
            <person name="Boylan J."/>
            <person name="Ott S."/>
            <person name="Bowen H."/>
            <person name="Vavikolanu K."/>
            <person name="Mehta A."/>
            <person name="Aluvathingal J."/>
            <person name="Nadendla S."/>
            <person name="Yan Y."/>
            <person name="Sichtig H."/>
        </authorList>
    </citation>
    <scope>NUCLEOTIDE SEQUENCE [LARGE SCALE GENOMIC DNA]</scope>
    <source>
        <strain evidence="2 4">FDAARGOS_1026</strain>
    </source>
</reference>
<evidence type="ECO:0000313" key="2">
    <source>
        <dbReference type="EMBL" id="QQB89318.1"/>
    </source>
</evidence>